<keyword evidence="2" id="KW-1185">Reference proteome</keyword>
<accession>A0A8J4Q1Y9</accession>
<protein>
    <submittedName>
        <fullName evidence="1">Uncharacterized protein</fullName>
    </submittedName>
</protein>
<dbReference type="EMBL" id="AJWJ01000053">
    <property type="protein sequence ID" value="KAF2076647.1"/>
    <property type="molecule type" value="Genomic_DNA"/>
</dbReference>
<reference evidence="1" key="1">
    <citation type="submission" date="2020-01" db="EMBL/GenBank/DDBJ databases">
        <title>Development of genomics and gene disruption for Polysphondylium violaceum indicates a role for the polyketide synthase stlB in stalk morphogenesis.</title>
        <authorList>
            <person name="Narita B."/>
            <person name="Kawabe Y."/>
            <person name="Kin K."/>
            <person name="Saito T."/>
            <person name="Gibbs R."/>
            <person name="Kuspa A."/>
            <person name="Muzny D."/>
            <person name="Queller D."/>
            <person name="Richards S."/>
            <person name="Strassman J."/>
            <person name="Sucgang R."/>
            <person name="Worley K."/>
            <person name="Schaap P."/>
        </authorList>
    </citation>
    <scope>NUCLEOTIDE SEQUENCE</scope>
    <source>
        <strain evidence="1">QSvi11</strain>
    </source>
</reference>
<evidence type="ECO:0000313" key="2">
    <source>
        <dbReference type="Proteomes" id="UP000695562"/>
    </source>
</evidence>
<dbReference type="Proteomes" id="UP000695562">
    <property type="component" value="Unassembled WGS sequence"/>
</dbReference>
<name>A0A8J4Q1Y9_9MYCE</name>
<comment type="caution">
    <text evidence="1">The sequence shown here is derived from an EMBL/GenBank/DDBJ whole genome shotgun (WGS) entry which is preliminary data.</text>
</comment>
<organism evidence="1 2">
    <name type="scientific">Polysphondylium violaceum</name>
    <dbReference type="NCBI Taxonomy" id="133409"/>
    <lineage>
        <taxon>Eukaryota</taxon>
        <taxon>Amoebozoa</taxon>
        <taxon>Evosea</taxon>
        <taxon>Eumycetozoa</taxon>
        <taxon>Dictyostelia</taxon>
        <taxon>Dictyosteliales</taxon>
        <taxon>Dictyosteliaceae</taxon>
        <taxon>Polysphondylium</taxon>
    </lineage>
</organism>
<proteinExistence type="predicted"/>
<sequence length="644" mass="76811">MTNHNTDSLNTLLFFRIYNNRIIRKNIYTHLNQNSYSNDQFKYDVVSLYDSRFLIDNNCNDFIARDQIDRFKKILNPLENSVPNQNRGHTFYQDWLDLPTQRGKERGDLQFFNSYHKDFNNYFHFHKINLSNGTSFQDIFKDLVYLFPNSYNCLFTLLIDQEFGDEKTLELFDKYLVPIIPENFQFNLVLEVDIHFLIPPGYYKLFKSMVDRNLFKISLSSIEHVKKDPAFQQYRDLYQRVAGWNHNIFFLAFGKKNWVGYKEFVKKNVKWLIQTSPIFHQEPHEKQMAYGIMFNSKSNLLLNLVYDEYPDPTSIYESNFETSFISIELFQYTLDYHKKDFINCLLKSDQEFFLSFKEPDVVEAFFNFIQQQFGEQSLPSIVHFETNDIQQLKRFYQFKFKKQPIIPEFNMDIYRFLLEKSPQSLNSSNIFYGNFAKTALDLVLQESNESLNSSNILNENNLALGYIAAIELGHIEYIKFFLKNNIYVSANQDIYIKIVENREILNIIKTSYIFRFIKIDLLMASVTIPNLAEFDELLYLCLCSGDGHFVIGKFIEFIKLAYSCLYKTNLPEKQKSYVVMINHLKTIGKKLHFKRPKFLDIFLSFSTYFQDPHFLIDHLKFDSLNEQLELFEKYIQNNQLSRKF</sequence>
<dbReference type="AlphaFoldDB" id="A0A8J4Q1Y9"/>
<gene>
    <name evidence="1" type="ORF">CYY_002017</name>
</gene>
<evidence type="ECO:0000313" key="1">
    <source>
        <dbReference type="EMBL" id="KAF2076647.1"/>
    </source>
</evidence>